<dbReference type="InterPro" id="IPR013762">
    <property type="entry name" value="Integrase-like_cat_sf"/>
</dbReference>
<evidence type="ECO:0000259" key="6">
    <source>
        <dbReference type="PROSITE" id="PS51898"/>
    </source>
</evidence>
<dbReference type="PANTHER" id="PTHR30349">
    <property type="entry name" value="PHAGE INTEGRASE-RELATED"/>
    <property type="match status" value="1"/>
</dbReference>
<dbReference type="GO" id="GO:0015074">
    <property type="term" value="P:DNA integration"/>
    <property type="evidence" value="ECO:0007669"/>
    <property type="project" value="UniProtKB-KW"/>
</dbReference>
<keyword evidence="3" id="KW-0233">DNA recombination</keyword>
<dbReference type="Pfam" id="PF00589">
    <property type="entry name" value="Phage_integrase"/>
    <property type="match status" value="1"/>
</dbReference>
<dbReference type="PROSITE" id="PS51898">
    <property type="entry name" value="TYR_RECOMBINASE"/>
    <property type="match status" value="1"/>
</dbReference>
<sequence>MTRIPTVTEPVEARLNSRKLTDYTDYKRKLLNWLSKRGKNPQKRKGYADGTVRNVTYHIDRFYRWKWDRDKTYTISLTPEEADDYLDSLLLSEDDYSDSYVHTAQKCLKRVFNYWNNQRGKNFDYDSEFSFSVNQHAPRDFLTQDERQAIREVSLEYGTVPAPTSVRGEERDRWEAYLAQRFEKPKEDVTDADFDRANGWKIPSLVGASLDAGLRPVEVERASIRWVDTDNGVLRIPKEESSKNEGNWIAALTDRTADALRRWVEERKTYPKYDNTDALWLTRYGNRYQSTSLRGLLHNLCDEAGINYEHRQMSWYSIRHSVGTYMTREEDLAAAQVQLRHKSPRTTMKYDQAPIEDRKDALDGMG</sequence>
<dbReference type="Proteomes" id="UP000663525">
    <property type="component" value="Chromosome"/>
</dbReference>
<protein>
    <submittedName>
        <fullName evidence="8">XerD/XerC family integrase</fullName>
    </submittedName>
</protein>
<dbReference type="AlphaFoldDB" id="A0A897N137"/>
<evidence type="ECO:0000256" key="3">
    <source>
        <dbReference type="ARBA" id="ARBA00023172"/>
    </source>
</evidence>
<evidence type="ECO:0000256" key="5">
    <source>
        <dbReference type="SAM" id="MobiDB-lite"/>
    </source>
</evidence>
<dbReference type="RefSeq" id="WP_229112862.1">
    <property type="nucleotide sequence ID" value="NZ_CP064787.1"/>
</dbReference>
<evidence type="ECO:0000259" key="7">
    <source>
        <dbReference type="PROSITE" id="PS51900"/>
    </source>
</evidence>
<dbReference type="PANTHER" id="PTHR30349:SF41">
    <property type="entry name" value="INTEGRASE_RECOMBINASE PROTEIN MJ0367-RELATED"/>
    <property type="match status" value="1"/>
</dbReference>
<dbReference type="InterPro" id="IPR002104">
    <property type="entry name" value="Integrase_catalytic"/>
</dbReference>
<gene>
    <name evidence="8" type="primary">xerC5</name>
    <name evidence="8" type="ORF">HSR121_2085</name>
</gene>
<proteinExistence type="predicted"/>
<feature type="compositionally biased region" description="Basic and acidic residues" evidence="5">
    <location>
        <begin position="355"/>
        <end position="366"/>
    </location>
</feature>
<organism evidence="8 9">
    <name type="scientific">Halapricum desulfuricans</name>
    <dbReference type="NCBI Taxonomy" id="2841257"/>
    <lineage>
        <taxon>Archaea</taxon>
        <taxon>Methanobacteriati</taxon>
        <taxon>Methanobacteriota</taxon>
        <taxon>Stenosarchaea group</taxon>
        <taxon>Halobacteria</taxon>
        <taxon>Halobacteriales</taxon>
        <taxon>Haloarculaceae</taxon>
        <taxon>Halapricum</taxon>
    </lineage>
</organism>
<accession>A0A897N137</accession>
<evidence type="ECO:0000313" key="9">
    <source>
        <dbReference type="Proteomes" id="UP000663525"/>
    </source>
</evidence>
<evidence type="ECO:0000256" key="1">
    <source>
        <dbReference type="ARBA" id="ARBA00022908"/>
    </source>
</evidence>
<dbReference type="Gene3D" id="1.10.150.130">
    <property type="match status" value="1"/>
</dbReference>
<evidence type="ECO:0000313" key="8">
    <source>
        <dbReference type="EMBL" id="QSG06417.1"/>
    </source>
</evidence>
<dbReference type="InterPro" id="IPR011010">
    <property type="entry name" value="DNA_brk_join_enz"/>
</dbReference>
<dbReference type="EMBL" id="CP064787">
    <property type="protein sequence ID" value="QSG06417.1"/>
    <property type="molecule type" value="Genomic_DNA"/>
</dbReference>
<dbReference type="SUPFAM" id="SSF56349">
    <property type="entry name" value="DNA breaking-rejoining enzymes"/>
    <property type="match status" value="1"/>
</dbReference>
<evidence type="ECO:0000256" key="4">
    <source>
        <dbReference type="PROSITE-ProRule" id="PRU01248"/>
    </source>
</evidence>
<dbReference type="PROSITE" id="PS51900">
    <property type="entry name" value="CB"/>
    <property type="match status" value="1"/>
</dbReference>
<name>A0A897N137_9EURY</name>
<dbReference type="CDD" id="cd00397">
    <property type="entry name" value="DNA_BRE_C"/>
    <property type="match status" value="1"/>
</dbReference>
<reference evidence="8" key="1">
    <citation type="submission" date="2020-11" db="EMBL/GenBank/DDBJ databases">
        <title>Carbohydrate-dependent, anaerobic sulfur respiration: A novel catabolism in halophilic archaea.</title>
        <authorList>
            <person name="Sorokin D.Y."/>
            <person name="Messina E."/>
            <person name="Smedile F."/>
            <person name="La Cono V."/>
            <person name="Hallsworth J.E."/>
            <person name="Yakimov M.M."/>
        </authorList>
    </citation>
    <scope>NUCLEOTIDE SEQUENCE</scope>
    <source>
        <strain evidence="8">HSR12-1</strain>
    </source>
</reference>
<feature type="domain" description="Tyr recombinase" evidence="6">
    <location>
        <begin position="167"/>
        <end position="363"/>
    </location>
</feature>
<feature type="domain" description="Core-binding (CB)" evidence="7">
    <location>
        <begin position="5"/>
        <end position="116"/>
    </location>
</feature>
<keyword evidence="1" id="KW-0229">DNA integration</keyword>
<dbReference type="InterPro" id="IPR010998">
    <property type="entry name" value="Integrase_recombinase_N"/>
</dbReference>
<dbReference type="GO" id="GO:0003677">
    <property type="term" value="F:DNA binding"/>
    <property type="evidence" value="ECO:0007669"/>
    <property type="project" value="UniProtKB-UniRule"/>
</dbReference>
<dbReference type="GO" id="GO:0006310">
    <property type="term" value="P:DNA recombination"/>
    <property type="evidence" value="ECO:0007669"/>
    <property type="project" value="UniProtKB-KW"/>
</dbReference>
<dbReference type="InterPro" id="IPR050090">
    <property type="entry name" value="Tyrosine_recombinase_XerCD"/>
</dbReference>
<dbReference type="Gene3D" id="1.10.443.10">
    <property type="entry name" value="Intergrase catalytic core"/>
    <property type="match status" value="1"/>
</dbReference>
<dbReference type="GeneID" id="68855651"/>
<keyword evidence="2 4" id="KW-0238">DNA-binding</keyword>
<dbReference type="InterPro" id="IPR044068">
    <property type="entry name" value="CB"/>
</dbReference>
<feature type="region of interest" description="Disordered" evidence="5">
    <location>
        <begin position="344"/>
        <end position="366"/>
    </location>
</feature>
<evidence type="ECO:0000256" key="2">
    <source>
        <dbReference type="ARBA" id="ARBA00023125"/>
    </source>
</evidence>